<organism evidence="1 2">
    <name type="scientific">Gigaspora margarita</name>
    <dbReference type="NCBI Taxonomy" id="4874"/>
    <lineage>
        <taxon>Eukaryota</taxon>
        <taxon>Fungi</taxon>
        <taxon>Fungi incertae sedis</taxon>
        <taxon>Mucoromycota</taxon>
        <taxon>Glomeromycotina</taxon>
        <taxon>Glomeromycetes</taxon>
        <taxon>Diversisporales</taxon>
        <taxon>Gigasporaceae</taxon>
        <taxon>Gigaspora</taxon>
    </lineage>
</organism>
<reference evidence="1 2" key="1">
    <citation type="submission" date="2021-06" db="EMBL/GenBank/DDBJ databases">
        <authorList>
            <person name="Kallberg Y."/>
            <person name="Tangrot J."/>
            <person name="Rosling A."/>
        </authorList>
    </citation>
    <scope>NUCLEOTIDE SEQUENCE [LARGE SCALE GENOMIC DNA]</scope>
    <source>
        <strain evidence="1 2">120-4 pot B 10/14</strain>
    </source>
</reference>
<proteinExistence type="predicted"/>
<dbReference type="Proteomes" id="UP000789901">
    <property type="component" value="Unassembled WGS sequence"/>
</dbReference>
<protein>
    <submittedName>
        <fullName evidence="1">1005_t:CDS:1</fullName>
    </submittedName>
</protein>
<gene>
    <name evidence="1" type="ORF">GMARGA_LOCUS22211</name>
</gene>
<name>A0ABN7VSM6_GIGMA</name>
<dbReference type="EMBL" id="CAJVQB010021217">
    <property type="protein sequence ID" value="CAG8796509.1"/>
    <property type="molecule type" value="Genomic_DNA"/>
</dbReference>
<keyword evidence="2" id="KW-1185">Reference proteome</keyword>
<evidence type="ECO:0000313" key="2">
    <source>
        <dbReference type="Proteomes" id="UP000789901"/>
    </source>
</evidence>
<evidence type="ECO:0000313" key="1">
    <source>
        <dbReference type="EMBL" id="CAG8796509.1"/>
    </source>
</evidence>
<accession>A0ABN7VSM6</accession>
<sequence>MYMFYGTWWIPCKHQVVVAIKYHSESFNYIAALTLEDSFGHNNEINHQNVNLLNRDELNTEVIVESSQNRNYKDDINNHITLVENFFNRILNDIKNNQ</sequence>
<comment type="caution">
    <text evidence="1">The sequence shown here is derived from an EMBL/GenBank/DDBJ whole genome shotgun (WGS) entry which is preliminary data.</text>
</comment>